<dbReference type="Proteomes" id="UP000541558">
    <property type="component" value="Unassembled WGS sequence"/>
</dbReference>
<keyword evidence="4" id="KW-1185">Reference proteome</keyword>
<evidence type="ECO:0000259" key="2">
    <source>
        <dbReference type="Pfam" id="PF12937"/>
    </source>
</evidence>
<comment type="caution">
    <text evidence="3">The sequence shown here is derived from an EMBL/GenBank/DDBJ whole genome shotgun (WGS) entry which is preliminary data.</text>
</comment>
<reference evidence="3 4" key="1">
    <citation type="journal article" date="2020" name="ISME J.">
        <title>Uncovering the hidden diversity of litter-decomposition mechanisms in mushroom-forming fungi.</title>
        <authorList>
            <person name="Floudas D."/>
            <person name="Bentzer J."/>
            <person name="Ahren D."/>
            <person name="Johansson T."/>
            <person name="Persson P."/>
            <person name="Tunlid A."/>
        </authorList>
    </citation>
    <scope>NUCLEOTIDE SEQUENCE [LARGE SCALE GENOMIC DNA]</scope>
    <source>
        <strain evidence="3 4">CBS 175.51</strain>
    </source>
</reference>
<dbReference type="Pfam" id="PF12937">
    <property type="entry name" value="F-box-like"/>
    <property type="match status" value="1"/>
</dbReference>
<accession>A0A8H5FFM6</accession>
<evidence type="ECO:0000313" key="4">
    <source>
        <dbReference type="Proteomes" id="UP000541558"/>
    </source>
</evidence>
<feature type="domain" description="F-box" evidence="2">
    <location>
        <begin position="63"/>
        <end position="114"/>
    </location>
</feature>
<keyword evidence="1" id="KW-0175">Coiled coil</keyword>
<sequence length="517" mass="57876">MDQDRFAHLFTGNFMLNALELESVRHEIEARTTAINQLELQIGVLMAEREKYQTLLSPLRRNLLPTEILGEIFSFCIQSAAESHSSCSSQLNTLCRVCKAWRAAALVKPALWADVGWVCIDAPQSLDVGKVGVWLSRSGKVKKSLHIMGDHNAEGLPECPLSPLGRLLVDGPSLDDLSVSCTYAECLEAVLSGTQSESRKSQSWDSMSSLHLEMELASGMSFGRVCHILDRFPTLRTLSLTLPYYYDFVEENQLPESLPFGNLTTLSLAYDWPGALVLGILRNCAGLETLSLDTRGSVRSNNTSYPHNLSILLPKVRTLQLREVDLSSRATDILRHLRVPSLHTLDIGFYTFARFDLDDYNMTNISSDIASLIDDGPNRTTNLQHLRFESLAITSQGLHSILSALPTLTHLTLEKLESDSRLFRIAQTLGTKKLLPQLKTFEMHGASELFKFNYADVYDFLKRRKEGVTEESPDYLEEAVLTVPKERTYLWRDGFDCPSYHASEIAKDGVRLTIAAV</sequence>
<dbReference type="InterPro" id="IPR001810">
    <property type="entry name" value="F-box_dom"/>
</dbReference>
<dbReference type="Gene3D" id="3.80.10.10">
    <property type="entry name" value="Ribonuclease Inhibitor"/>
    <property type="match status" value="1"/>
</dbReference>
<dbReference type="EMBL" id="JAACJK010000064">
    <property type="protein sequence ID" value="KAF5335084.1"/>
    <property type="molecule type" value="Genomic_DNA"/>
</dbReference>
<protein>
    <recommendedName>
        <fullName evidence="2">F-box domain-containing protein</fullName>
    </recommendedName>
</protein>
<dbReference type="Gene3D" id="1.20.1280.50">
    <property type="match status" value="1"/>
</dbReference>
<gene>
    <name evidence="3" type="ORF">D9611_010874</name>
</gene>
<name>A0A8H5FFM6_9AGAR</name>
<organism evidence="3 4">
    <name type="scientific">Ephemerocybe angulata</name>
    <dbReference type="NCBI Taxonomy" id="980116"/>
    <lineage>
        <taxon>Eukaryota</taxon>
        <taxon>Fungi</taxon>
        <taxon>Dikarya</taxon>
        <taxon>Basidiomycota</taxon>
        <taxon>Agaricomycotina</taxon>
        <taxon>Agaricomycetes</taxon>
        <taxon>Agaricomycetidae</taxon>
        <taxon>Agaricales</taxon>
        <taxon>Agaricineae</taxon>
        <taxon>Psathyrellaceae</taxon>
        <taxon>Ephemerocybe</taxon>
    </lineage>
</organism>
<evidence type="ECO:0000256" key="1">
    <source>
        <dbReference type="SAM" id="Coils"/>
    </source>
</evidence>
<dbReference type="PANTHER" id="PTHR38926:SF72">
    <property type="entry name" value="IM:7136021-RELATED"/>
    <property type="match status" value="1"/>
</dbReference>
<proteinExistence type="predicted"/>
<dbReference type="PANTHER" id="PTHR38926">
    <property type="entry name" value="F-BOX DOMAIN CONTAINING PROTEIN, EXPRESSED"/>
    <property type="match status" value="1"/>
</dbReference>
<dbReference type="SUPFAM" id="SSF52047">
    <property type="entry name" value="RNI-like"/>
    <property type="match status" value="1"/>
</dbReference>
<feature type="coiled-coil region" evidence="1">
    <location>
        <begin position="21"/>
        <end position="55"/>
    </location>
</feature>
<dbReference type="AlphaFoldDB" id="A0A8H5FFM6"/>
<evidence type="ECO:0000313" key="3">
    <source>
        <dbReference type="EMBL" id="KAF5335084.1"/>
    </source>
</evidence>
<dbReference type="OrthoDB" id="2995180at2759"/>
<dbReference type="InterPro" id="IPR032675">
    <property type="entry name" value="LRR_dom_sf"/>
</dbReference>